<reference evidence="1" key="1">
    <citation type="submission" date="2018-05" db="EMBL/GenBank/DDBJ databases">
        <authorList>
            <person name="Lanie J.A."/>
            <person name="Ng W.-L."/>
            <person name="Kazmierczak K.M."/>
            <person name="Andrzejewski T.M."/>
            <person name="Davidsen T.M."/>
            <person name="Wayne K.J."/>
            <person name="Tettelin H."/>
            <person name="Glass J.I."/>
            <person name="Rusch D."/>
            <person name="Podicherti R."/>
            <person name="Tsui H.-C.T."/>
            <person name="Winkler M.E."/>
        </authorList>
    </citation>
    <scope>NUCLEOTIDE SEQUENCE</scope>
</reference>
<proteinExistence type="predicted"/>
<dbReference type="AlphaFoldDB" id="A0A382WEH4"/>
<dbReference type="EMBL" id="UINC01159074">
    <property type="protein sequence ID" value="SVD56960.1"/>
    <property type="molecule type" value="Genomic_DNA"/>
</dbReference>
<evidence type="ECO:0000313" key="1">
    <source>
        <dbReference type="EMBL" id="SVD56960.1"/>
    </source>
</evidence>
<feature type="non-terminal residue" evidence="1">
    <location>
        <position position="278"/>
    </location>
</feature>
<name>A0A382WEH4_9ZZZZ</name>
<gene>
    <name evidence="1" type="ORF">METZ01_LOCUS409814</name>
</gene>
<organism evidence="1">
    <name type="scientific">marine metagenome</name>
    <dbReference type="NCBI Taxonomy" id="408172"/>
    <lineage>
        <taxon>unclassified sequences</taxon>
        <taxon>metagenomes</taxon>
        <taxon>ecological metagenomes</taxon>
    </lineage>
</organism>
<protein>
    <submittedName>
        <fullName evidence="1">Uncharacterized protein</fullName>
    </submittedName>
</protein>
<accession>A0A382WEH4</accession>
<sequence>FLQQTPDDSDRIIGVLQPSGSAATVRNVAINGIMANCRPEYMPILVAIAEILCDPKYGVEHSGDTTGGDALIILNGPIIKNLEFNCAGAALRDGYRANTSVGRFLRLYQRNVAGIRPDGADKVTFGHTWRVVLAENESEAQNIGWLPFSADQGFESGENVVTLGRFTSGGGIGSIFGNDPEEIARYLADGLVRHTSWELVFTVGFAPGTYRPLLVVSPLVAKTLMRGGMSKKDLRENLFDYARMPASKFETYVGLWTNFLPGRPTLRQLVDDGTAAAH</sequence>
<feature type="non-terminal residue" evidence="1">
    <location>
        <position position="1"/>
    </location>
</feature>